<dbReference type="EMBL" id="AE004969">
    <property type="protein sequence ID" value="AKO63659.1"/>
    <property type="molecule type" value="Genomic_DNA"/>
</dbReference>
<keyword evidence="1" id="KW-0472">Membrane</keyword>
<sequence length="123" mass="13904">MQNRQTELYSTPSWLLQTLLMITAASAVILFFARNTRLGREFAYILRLCLTPKSTVKVLLLITAMVTLLLTEVRLNVLSTFMSKGLYDSMQDLNASAFWMFAAMNAGVVLIRAFNNVVNDFLD</sequence>
<name>A0A0H4ISR9_NEIG1</name>
<keyword evidence="3" id="KW-1185">Reference proteome</keyword>
<keyword evidence="1" id="KW-0812">Transmembrane</keyword>
<dbReference type="AlphaFoldDB" id="A0A0H4ISR9"/>
<proteinExistence type="predicted"/>
<evidence type="ECO:0000313" key="3">
    <source>
        <dbReference type="Proteomes" id="UP000000535"/>
    </source>
</evidence>
<keyword evidence="1" id="KW-1133">Transmembrane helix</keyword>
<evidence type="ECO:0000256" key="1">
    <source>
        <dbReference type="SAM" id="Phobius"/>
    </source>
</evidence>
<dbReference type="KEGG" id="ngo:NGO_04415"/>
<feature type="transmembrane region" description="Helical" evidence="1">
    <location>
        <begin position="14"/>
        <end position="33"/>
    </location>
</feature>
<evidence type="ECO:0000313" key="2">
    <source>
        <dbReference type="EMBL" id="AKO63659.1"/>
    </source>
</evidence>
<feature type="transmembrane region" description="Helical" evidence="1">
    <location>
        <begin position="54"/>
        <end position="75"/>
    </location>
</feature>
<reference evidence="3" key="1">
    <citation type="submission" date="2003-03" db="EMBL/GenBank/DDBJ databases">
        <title>The complete genome sequence of Neisseria gonorrhoeae.</title>
        <authorList>
            <person name="Lewis L.A."/>
            <person name="Gillaspy A.F."/>
            <person name="McLaughlin R.E."/>
            <person name="Gipson M."/>
            <person name="Ducey T.F."/>
            <person name="Ownbey T."/>
            <person name="Hartman K."/>
            <person name="Nydick C."/>
            <person name="Carson M.B."/>
            <person name="Vaughn J."/>
            <person name="Thomson C."/>
            <person name="Song L."/>
            <person name="Lin S."/>
            <person name="Yuan X."/>
            <person name="Najar F."/>
            <person name="Zhan M."/>
            <person name="Ren Q."/>
            <person name="Zhu H."/>
            <person name="Qi S."/>
            <person name="Kenton S.M."/>
            <person name="Lai H."/>
            <person name="White J.D."/>
            <person name="Clifton S."/>
            <person name="Roe B.A."/>
            <person name="Dyer D.W."/>
        </authorList>
    </citation>
    <scope>NUCLEOTIDE SEQUENCE [LARGE SCALE GENOMIC DNA]</scope>
    <source>
        <strain evidence="3">ATCC 700825 / FA 1090</strain>
    </source>
</reference>
<accession>A0A0H4ISR9</accession>
<dbReference type="Proteomes" id="UP000000535">
    <property type="component" value="Chromosome"/>
</dbReference>
<feature type="transmembrane region" description="Helical" evidence="1">
    <location>
        <begin position="95"/>
        <end position="114"/>
    </location>
</feature>
<gene>
    <name evidence="2" type="ORF">NGO_04415</name>
</gene>
<protein>
    <submittedName>
        <fullName evidence="2">Uncharacterized protein</fullName>
    </submittedName>
</protein>
<dbReference type="STRING" id="242231.NGO_04415"/>
<organism evidence="2 3">
    <name type="scientific">Neisseria gonorrhoeae (strain ATCC 700825 / FA 1090)</name>
    <dbReference type="NCBI Taxonomy" id="242231"/>
    <lineage>
        <taxon>Bacteria</taxon>
        <taxon>Pseudomonadati</taxon>
        <taxon>Pseudomonadota</taxon>
        <taxon>Betaproteobacteria</taxon>
        <taxon>Neisseriales</taxon>
        <taxon>Neisseriaceae</taxon>
        <taxon>Neisseria</taxon>
    </lineage>
</organism>